<sequence>MSTITTFRRSFVSEWILLGRRRLWIGVSATAIGLAAVITWLLVASSTTMGRGQTAVTLDSHAITGSGGATAAAMPAMGFTALLTVAAMGNDISRGTLRTAFLRQRSRAMLITGKLGARIVMALTVLVAAMITAAVTTQMIDLARGLDTSDRASTAALGTTAENLLRLIVFVTMYAVIGTAVAVAIPSTPIALGALLVWFGPVENIIGDGRTWAQEWFPGLVLREVLAPTPTGPSTTHVAIVLAAYALVAIATITVLTRRDVTE</sequence>
<reference evidence="2 3" key="2">
    <citation type="journal article" date="2010" name="Stand. Genomic Sci.">
        <title>Complete genome sequence of Gordonia bronchialis type strain (3410).</title>
        <authorList>
            <person name="Ivanova N."/>
            <person name="Sikorski J."/>
            <person name="Jando M."/>
            <person name="Lapidus A."/>
            <person name="Nolan M."/>
            <person name="Lucas S."/>
            <person name="Del Rio T.G."/>
            <person name="Tice H."/>
            <person name="Copeland A."/>
            <person name="Cheng J.F."/>
            <person name="Chen F."/>
            <person name="Bruce D."/>
            <person name="Goodwin L."/>
            <person name="Pitluck S."/>
            <person name="Mavromatis K."/>
            <person name="Ovchinnikova G."/>
            <person name="Pati A."/>
            <person name="Chen A."/>
            <person name="Palaniappan K."/>
            <person name="Land M."/>
            <person name="Hauser L."/>
            <person name="Chang Y.J."/>
            <person name="Jeffries C.D."/>
            <person name="Chain P."/>
            <person name="Saunders E."/>
            <person name="Han C."/>
            <person name="Detter J.C."/>
            <person name="Brettin T."/>
            <person name="Rohde M."/>
            <person name="Goker M."/>
            <person name="Bristow J."/>
            <person name="Eisen J.A."/>
            <person name="Markowitz V."/>
            <person name="Hugenholtz P."/>
            <person name="Klenk H.P."/>
            <person name="Kyrpides N.C."/>
        </authorList>
    </citation>
    <scope>NUCLEOTIDE SEQUENCE [LARGE SCALE GENOMIC DNA]</scope>
    <source>
        <strain evidence="3">ATCC 25592 / DSM 43247 / BCRC 13721 / JCM 3198 / KCTC 3076 / NBRC 16047 / NCTC 10667</strain>
    </source>
</reference>
<keyword evidence="1" id="KW-0472">Membrane</keyword>
<feature type="transmembrane region" description="Helical" evidence="1">
    <location>
        <begin position="23"/>
        <end position="43"/>
    </location>
</feature>
<accession>D0L4Q8</accession>
<dbReference type="STRING" id="526226.Gbro_4121"/>
<evidence type="ECO:0000256" key="1">
    <source>
        <dbReference type="SAM" id="Phobius"/>
    </source>
</evidence>
<proteinExistence type="predicted"/>
<dbReference type="EMBL" id="CP001802">
    <property type="protein sequence ID" value="ACY23283.1"/>
    <property type="molecule type" value="Genomic_DNA"/>
</dbReference>
<gene>
    <name evidence="2" type="ordered locus">Gbro_4121</name>
</gene>
<keyword evidence="1" id="KW-1133">Transmembrane helix</keyword>
<dbReference type="eggNOG" id="COG1277">
    <property type="taxonomic scope" value="Bacteria"/>
</dbReference>
<protein>
    <submittedName>
        <fullName evidence="2">Uncharacterized protein</fullName>
    </submittedName>
</protein>
<evidence type="ECO:0000313" key="3">
    <source>
        <dbReference type="Proteomes" id="UP000001219"/>
    </source>
</evidence>
<feature type="transmembrane region" description="Helical" evidence="1">
    <location>
        <begin position="115"/>
        <end position="140"/>
    </location>
</feature>
<organism evidence="2 3">
    <name type="scientific">Gordonia bronchialis (strain ATCC 25592 / DSM 43247 / BCRC 13721 / JCM 3198 / KCTC 3076 / NBRC 16047 / NCTC 10667)</name>
    <name type="common">Rhodococcus bronchialis</name>
    <dbReference type="NCBI Taxonomy" id="526226"/>
    <lineage>
        <taxon>Bacteria</taxon>
        <taxon>Bacillati</taxon>
        <taxon>Actinomycetota</taxon>
        <taxon>Actinomycetes</taxon>
        <taxon>Mycobacteriales</taxon>
        <taxon>Gordoniaceae</taxon>
        <taxon>Gordonia</taxon>
    </lineage>
</organism>
<dbReference type="HOGENOM" id="CLU_092425_0_0_11"/>
<dbReference type="AlphaFoldDB" id="D0L4Q8"/>
<keyword evidence="1" id="KW-0812">Transmembrane</keyword>
<name>D0L4Q8_GORB4</name>
<keyword evidence="3" id="KW-1185">Reference proteome</keyword>
<dbReference type="KEGG" id="gbr:Gbro_4121"/>
<dbReference type="RefSeq" id="WP_012835784.1">
    <property type="nucleotide sequence ID" value="NC_013441.1"/>
</dbReference>
<feature type="transmembrane region" description="Helical" evidence="1">
    <location>
        <begin position="63"/>
        <end position="88"/>
    </location>
</feature>
<feature type="transmembrane region" description="Helical" evidence="1">
    <location>
        <begin position="238"/>
        <end position="257"/>
    </location>
</feature>
<dbReference type="Proteomes" id="UP000001219">
    <property type="component" value="Chromosome"/>
</dbReference>
<evidence type="ECO:0000313" key="2">
    <source>
        <dbReference type="EMBL" id="ACY23283.1"/>
    </source>
</evidence>
<reference evidence="3" key="1">
    <citation type="submission" date="2009-10" db="EMBL/GenBank/DDBJ databases">
        <title>The complete chromosome of Gordonia bronchialis DSM 43247.</title>
        <authorList>
            <consortium name="US DOE Joint Genome Institute (JGI-PGF)"/>
            <person name="Lucas S."/>
            <person name="Copeland A."/>
            <person name="Lapidus A."/>
            <person name="Glavina del Rio T."/>
            <person name="Dalin E."/>
            <person name="Tice H."/>
            <person name="Bruce D."/>
            <person name="Goodwin L."/>
            <person name="Pitluck S."/>
            <person name="Kyrpides N."/>
            <person name="Mavromatis K."/>
            <person name="Ivanova N."/>
            <person name="Ovchinnikova G."/>
            <person name="Saunders E."/>
            <person name="Brettin T."/>
            <person name="Detter J.C."/>
            <person name="Han C."/>
            <person name="Larimer F."/>
            <person name="Land M."/>
            <person name="Hauser L."/>
            <person name="Markowitz V."/>
            <person name="Cheng J.-F."/>
            <person name="Hugenholtz P."/>
            <person name="Woyke T."/>
            <person name="Wu D."/>
            <person name="Jando M."/>
            <person name="Schneider S."/>
            <person name="Goeker M."/>
            <person name="Klenk H.-P."/>
            <person name="Eisen J.A."/>
        </authorList>
    </citation>
    <scope>NUCLEOTIDE SEQUENCE [LARGE SCALE GENOMIC DNA]</scope>
    <source>
        <strain evidence="3">ATCC 25592 / DSM 43247 / BCRC 13721 / JCM 3198 / KCTC 3076 / NBRC 16047 / NCTC 10667</strain>
    </source>
</reference>
<dbReference type="OrthoDB" id="5192880at2"/>